<dbReference type="NCBIfam" id="TIGR00974">
    <property type="entry name" value="3a0107s02c"/>
    <property type="match status" value="1"/>
</dbReference>
<evidence type="ECO:0000313" key="13">
    <source>
        <dbReference type="Proteomes" id="UP000824110"/>
    </source>
</evidence>
<dbReference type="InterPro" id="IPR035906">
    <property type="entry name" value="MetI-like_sf"/>
</dbReference>
<dbReference type="PROSITE" id="PS50928">
    <property type="entry name" value="ABC_TM1"/>
    <property type="match status" value="2"/>
</dbReference>
<dbReference type="InterPro" id="IPR000515">
    <property type="entry name" value="MetI-like"/>
</dbReference>
<feature type="transmembrane region" description="Helical" evidence="10">
    <location>
        <begin position="576"/>
        <end position="601"/>
    </location>
</feature>
<evidence type="ECO:0000259" key="11">
    <source>
        <dbReference type="PROSITE" id="PS50928"/>
    </source>
</evidence>
<name>A0A9D1MJU1_9FIRM</name>
<feature type="transmembrane region" description="Helical" evidence="10">
    <location>
        <begin position="392"/>
        <end position="422"/>
    </location>
</feature>
<dbReference type="Gene3D" id="1.10.3720.10">
    <property type="entry name" value="MetI-like"/>
    <property type="match status" value="2"/>
</dbReference>
<dbReference type="InterPro" id="IPR005672">
    <property type="entry name" value="Phosphate_PstA"/>
</dbReference>
<reference evidence="12" key="2">
    <citation type="journal article" date="2021" name="PeerJ">
        <title>Extensive microbial diversity within the chicken gut microbiome revealed by metagenomics and culture.</title>
        <authorList>
            <person name="Gilroy R."/>
            <person name="Ravi A."/>
            <person name="Getino M."/>
            <person name="Pursley I."/>
            <person name="Horton D.L."/>
            <person name="Alikhan N.F."/>
            <person name="Baker D."/>
            <person name="Gharbi K."/>
            <person name="Hall N."/>
            <person name="Watson M."/>
            <person name="Adriaenssens E.M."/>
            <person name="Foster-Nyarko E."/>
            <person name="Jarju S."/>
            <person name="Secka A."/>
            <person name="Antonio M."/>
            <person name="Oren A."/>
            <person name="Chaudhuri R.R."/>
            <person name="La Ragione R."/>
            <person name="Hildebrand F."/>
            <person name="Pallen M.J."/>
        </authorList>
    </citation>
    <scope>NUCLEOTIDE SEQUENCE</scope>
    <source>
        <strain evidence="12">CHK195-12923</strain>
    </source>
</reference>
<reference evidence="12" key="1">
    <citation type="submission" date="2020-10" db="EMBL/GenBank/DDBJ databases">
        <authorList>
            <person name="Gilroy R."/>
        </authorList>
    </citation>
    <scope>NUCLEOTIDE SEQUENCE</scope>
    <source>
        <strain evidence="12">CHK195-12923</strain>
    </source>
</reference>
<dbReference type="InterPro" id="IPR011864">
    <property type="entry name" value="Phosphate_PstC"/>
</dbReference>
<keyword evidence="7 10" id="KW-1133">Transmembrane helix</keyword>
<dbReference type="EMBL" id="DVNE01000021">
    <property type="protein sequence ID" value="HIU61426.1"/>
    <property type="molecule type" value="Genomic_DNA"/>
</dbReference>
<keyword evidence="3" id="KW-0813">Transport</keyword>
<dbReference type="GO" id="GO:0035435">
    <property type="term" value="P:phosphate ion transmembrane transport"/>
    <property type="evidence" value="ECO:0007669"/>
    <property type="project" value="InterPro"/>
</dbReference>
<feature type="transmembrane region" description="Helical" evidence="10">
    <location>
        <begin position="346"/>
        <end position="371"/>
    </location>
</feature>
<feature type="transmembrane region" description="Helical" evidence="10">
    <location>
        <begin position="442"/>
        <end position="459"/>
    </location>
</feature>
<gene>
    <name evidence="12" type="primary">pstC</name>
    <name evidence="12" type="ORF">IAB69_02120</name>
</gene>
<dbReference type="InterPro" id="IPR051124">
    <property type="entry name" value="Phosphate_Transport_Permease"/>
</dbReference>
<organism evidence="12 13">
    <name type="scientific">Candidatus Coproplasma excrementigallinarum</name>
    <dbReference type="NCBI Taxonomy" id="2840747"/>
    <lineage>
        <taxon>Bacteria</taxon>
        <taxon>Bacillati</taxon>
        <taxon>Bacillota</taxon>
        <taxon>Clostridia</taxon>
        <taxon>Eubacteriales</taxon>
        <taxon>Candidatus Coproplasma</taxon>
    </lineage>
</organism>
<comment type="similarity">
    <text evidence="2">Belongs to the binding-protein-dependent transport system permease family. CysTW subfamily.</text>
</comment>
<sequence length="657" mass="70255">MKNASAKERFANAFSKENFGKAFTRENIMKGVFIALAAVSIIAVFAIVIYLLCASIEPFREVGFFKLLFGTKWDPSASQTYETSEYGILPMIVSTIVLTVCAVVVGGTIGVFVAIFMAYYCPKPLKGVYKQVINLLAGIPSIVYGFFGMAVILPMLQKIFNVSSATGLLGGTIILSIMMVPTIASVARNSLEAVPSNYYEGALALGCSKNQAVFKVCVPAAKKGIAAALILGVGRAVGETMAVQFVIGNTTNGYPTGPFAGFATLTSKMVQEFGYAQPDKKSVFLACGFVLLVFILIINLCIMAVRREGKKGRGGTNKYFTRRVKGEGDSVQTALNYRRTGSVQDILWILTYIIATLVAVVLLTIVVYICIKGVGNLSLDFLFGESRNGHTTLAPAFVSTGMLIVLALAIALPLGIGAAIYLNEYAKRNNFFVKTVRLFVDTLAGIPSIVFGLFGYLVFTQTIGYTLLGGGIILALIILPTIIRSVEQSLSEVPDSMREASYALGAGKVRTIFLVVLPSALAGIVTSIILSIGKIVSESAALIFTAGNVVYMPTSYLSSGSSFAVYMYKFMNEGLGFGSCYATAVVLLVVVIILNMLVTLVEWLGDRDKGKPHPILAIKQFFKEAKARLGGKRNRARGEGQAEDPSEGSGKLAGAED</sequence>
<dbReference type="NCBIfam" id="TIGR02138">
    <property type="entry name" value="phosphate_pstC"/>
    <property type="match status" value="1"/>
</dbReference>
<feature type="domain" description="ABC transmembrane type-1" evidence="11">
    <location>
        <begin position="397"/>
        <end position="598"/>
    </location>
</feature>
<evidence type="ECO:0000256" key="4">
    <source>
        <dbReference type="ARBA" id="ARBA00022475"/>
    </source>
</evidence>
<evidence type="ECO:0000256" key="5">
    <source>
        <dbReference type="ARBA" id="ARBA00022592"/>
    </source>
</evidence>
<feature type="transmembrane region" description="Helical" evidence="10">
    <location>
        <begin position="159"/>
        <end position="180"/>
    </location>
</feature>
<protein>
    <submittedName>
        <fullName evidence="12">Phosphate ABC transporter permease subunit PstC</fullName>
    </submittedName>
</protein>
<comment type="caution">
    <text evidence="12">The sequence shown here is derived from an EMBL/GenBank/DDBJ whole genome shotgun (WGS) entry which is preliminary data.</text>
</comment>
<keyword evidence="4" id="KW-1003">Cell membrane</keyword>
<feature type="transmembrane region" description="Helical" evidence="10">
    <location>
        <begin position="283"/>
        <end position="305"/>
    </location>
</feature>
<feature type="transmembrane region" description="Helical" evidence="10">
    <location>
        <begin position="88"/>
        <end position="120"/>
    </location>
</feature>
<evidence type="ECO:0000256" key="2">
    <source>
        <dbReference type="ARBA" id="ARBA00007069"/>
    </source>
</evidence>
<dbReference type="PANTHER" id="PTHR30425:SF1">
    <property type="entry name" value="PHOSPHATE TRANSPORT SYSTEM PERMEASE PROTEIN PSTC"/>
    <property type="match status" value="1"/>
</dbReference>
<dbReference type="CDD" id="cd06261">
    <property type="entry name" value="TM_PBP2"/>
    <property type="match status" value="2"/>
</dbReference>
<proteinExistence type="inferred from homology"/>
<dbReference type="Proteomes" id="UP000824110">
    <property type="component" value="Unassembled WGS sequence"/>
</dbReference>
<keyword evidence="5" id="KW-0592">Phosphate transport</keyword>
<evidence type="ECO:0000256" key="6">
    <source>
        <dbReference type="ARBA" id="ARBA00022692"/>
    </source>
</evidence>
<dbReference type="GO" id="GO:0005315">
    <property type="term" value="F:phosphate transmembrane transporter activity"/>
    <property type="evidence" value="ECO:0007669"/>
    <property type="project" value="InterPro"/>
</dbReference>
<feature type="domain" description="ABC transmembrane type-1" evidence="11">
    <location>
        <begin position="92"/>
        <end position="302"/>
    </location>
</feature>
<dbReference type="SUPFAM" id="SSF161098">
    <property type="entry name" value="MetI-like"/>
    <property type="match status" value="2"/>
</dbReference>
<evidence type="ECO:0000256" key="7">
    <source>
        <dbReference type="ARBA" id="ARBA00022989"/>
    </source>
</evidence>
<feature type="transmembrane region" description="Helical" evidence="10">
    <location>
        <begin position="539"/>
        <end position="556"/>
    </location>
</feature>
<evidence type="ECO:0000313" key="12">
    <source>
        <dbReference type="EMBL" id="HIU61426.1"/>
    </source>
</evidence>
<dbReference type="AlphaFoldDB" id="A0A9D1MJU1"/>
<comment type="subcellular location">
    <subcellularLocation>
        <location evidence="1">Cell membrane</location>
        <topology evidence="1">Multi-pass membrane protein</topology>
    </subcellularLocation>
</comment>
<dbReference type="Pfam" id="PF00528">
    <property type="entry name" value="BPD_transp_1"/>
    <property type="match status" value="2"/>
</dbReference>
<feature type="transmembrane region" description="Helical" evidence="10">
    <location>
        <begin position="466"/>
        <end position="483"/>
    </location>
</feature>
<feature type="transmembrane region" description="Helical" evidence="10">
    <location>
        <begin position="512"/>
        <end position="532"/>
    </location>
</feature>
<evidence type="ECO:0000256" key="1">
    <source>
        <dbReference type="ARBA" id="ARBA00004651"/>
    </source>
</evidence>
<feature type="transmembrane region" description="Helical" evidence="10">
    <location>
        <begin position="132"/>
        <end position="153"/>
    </location>
</feature>
<keyword evidence="6 10" id="KW-0812">Transmembrane</keyword>
<evidence type="ECO:0000256" key="3">
    <source>
        <dbReference type="ARBA" id="ARBA00022448"/>
    </source>
</evidence>
<evidence type="ECO:0000256" key="9">
    <source>
        <dbReference type="SAM" id="MobiDB-lite"/>
    </source>
</evidence>
<feature type="transmembrane region" description="Helical" evidence="10">
    <location>
        <begin position="31"/>
        <end position="52"/>
    </location>
</feature>
<keyword evidence="8 10" id="KW-0472">Membrane</keyword>
<evidence type="ECO:0000256" key="8">
    <source>
        <dbReference type="ARBA" id="ARBA00023136"/>
    </source>
</evidence>
<dbReference type="PANTHER" id="PTHR30425">
    <property type="entry name" value="PHOSPHATE TRANSPORT SYSTEM PERMEASE PROTEIN PST"/>
    <property type="match status" value="1"/>
</dbReference>
<dbReference type="GO" id="GO:0005886">
    <property type="term" value="C:plasma membrane"/>
    <property type="evidence" value="ECO:0007669"/>
    <property type="project" value="UniProtKB-SubCell"/>
</dbReference>
<accession>A0A9D1MJU1</accession>
<feature type="region of interest" description="Disordered" evidence="9">
    <location>
        <begin position="629"/>
        <end position="657"/>
    </location>
</feature>
<evidence type="ECO:0000256" key="10">
    <source>
        <dbReference type="SAM" id="Phobius"/>
    </source>
</evidence>